<protein>
    <submittedName>
        <fullName evidence="14">DUF1211 domain-containing protein</fullName>
    </submittedName>
</protein>
<evidence type="ECO:0000256" key="9">
    <source>
        <dbReference type="ARBA" id="ARBA00023065"/>
    </source>
</evidence>
<evidence type="ECO:0000256" key="6">
    <source>
        <dbReference type="ARBA" id="ARBA00022826"/>
    </source>
</evidence>
<comment type="caution">
    <text evidence="14">The sequence shown here is derived from an EMBL/GenBank/DDBJ whole genome shotgun (WGS) entry which is preliminary data.</text>
</comment>
<dbReference type="Pfam" id="PF06736">
    <property type="entry name" value="TMEM175"/>
    <property type="match status" value="1"/>
</dbReference>
<evidence type="ECO:0000256" key="13">
    <source>
        <dbReference type="SAM" id="Phobius"/>
    </source>
</evidence>
<keyword evidence="3" id="KW-0813">Transport</keyword>
<sequence>MAKAKEGLARFYALSDGVFAVIITVMVLAFKPPSGHNLQALLGLWPDLISYAVSYAFIAVVWLNHHATLRHAQYLTGTLALANFTNLFAISFIPFTTAWLAESELATFPLTLYASVFFLVQATYMVLMRESYSHRPDGMDPRSRRRHWYRAWIMLAVFFVAALVAVIPPFLRLGLLASFLILYCRPDPFEKTDLDSPA</sequence>
<keyword evidence="6" id="KW-0631">Potassium channel</keyword>
<evidence type="ECO:0000256" key="10">
    <source>
        <dbReference type="ARBA" id="ARBA00023136"/>
    </source>
</evidence>
<evidence type="ECO:0000256" key="7">
    <source>
        <dbReference type="ARBA" id="ARBA00022958"/>
    </source>
</evidence>
<evidence type="ECO:0000256" key="4">
    <source>
        <dbReference type="ARBA" id="ARBA00022538"/>
    </source>
</evidence>
<feature type="transmembrane region" description="Helical" evidence="13">
    <location>
        <begin position="75"/>
        <end position="100"/>
    </location>
</feature>
<keyword evidence="7" id="KW-0630">Potassium</keyword>
<dbReference type="EMBL" id="JADIKC010000004">
    <property type="protein sequence ID" value="MBM7121506.1"/>
    <property type="molecule type" value="Genomic_DNA"/>
</dbReference>
<keyword evidence="9" id="KW-0406">Ion transport</keyword>
<accession>A0ABS2JR56</accession>
<feature type="transmembrane region" description="Helical" evidence="13">
    <location>
        <begin position="42"/>
        <end position="63"/>
    </location>
</feature>
<comment type="subcellular location">
    <subcellularLocation>
        <location evidence="1">Membrane</location>
        <topology evidence="1">Multi-pass membrane protein</topology>
    </subcellularLocation>
</comment>
<feature type="transmembrane region" description="Helical" evidence="13">
    <location>
        <begin position="12"/>
        <end position="30"/>
    </location>
</feature>
<keyword evidence="15" id="KW-1185">Reference proteome</keyword>
<dbReference type="InterPro" id="IPR010617">
    <property type="entry name" value="TMEM175-like"/>
</dbReference>
<dbReference type="RefSeq" id="WP_204635975.1">
    <property type="nucleotide sequence ID" value="NZ_JADIKC010000004.1"/>
</dbReference>
<evidence type="ECO:0000256" key="5">
    <source>
        <dbReference type="ARBA" id="ARBA00022692"/>
    </source>
</evidence>
<keyword evidence="8 13" id="KW-1133">Transmembrane helix</keyword>
<evidence type="ECO:0000256" key="3">
    <source>
        <dbReference type="ARBA" id="ARBA00022448"/>
    </source>
</evidence>
<name>A0ABS2JR56_9GAMM</name>
<comment type="similarity">
    <text evidence="2">Belongs to the TMEM175 family.</text>
</comment>
<evidence type="ECO:0000256" key="12">
    <source>
        <dbReference type="ARBA" id="ARBA00034430"/>
    </source>
</evidence>
<evidence type="ECO:0000256" key="2">
    <source>
        <dbReference type="ARBA" id="ARBA00006920"/>
    </source>
</evidence>
<evidence type="ECO:0000256" key="8">
    <source>
        <dbReference type="ARBA" id="ARBA00022989"/>
    </source>
</evidence>
<keyword evidence="11" id="KW-0407">Ion channel</keyword>
<keyword evidence="5 13" id="KW-0812">Transmembrane</keyword>
<reference evidence="14 15" key="1">
    <citation type="submission" date="2020-10" db="EMBL/GenBank/DDBJ databases">
        <title>Phylogeny of dyella-like bacteria.</title>
        <authorList>
            <person name="Fu J."/>
        </authorList>
    </citation>
    <scope>NUCLEOTIDE SEQUENCE [LARGE SCALE GENOMIC DNA]</scope>
    <source>
        <strain evidence="14 15">THG-B117</strain>
    </source>
</reference>
<keyword evidence="10 13" id="KW-0472">Membrane</keyword>
<dbReference type="PANTHER" id="PTHR31462:SF5">
    <property type="entry name" value="ENDOSOMAL_LYSOSOMAL PROTON CHANNEL TMEM175"/>
    <property type="match status" value="1"/>
</dbReference>
<organism evidence="14 15">
    <name type="scientific">Dyella kyungheensis</name>
    <dbReference type="NCBI Taxonomy" id="1242174"/>
    <lineage>
        <taxon>Bacteria</taxon>
        <taxon>Pseudomonadati</taxon>
        <taxon>Pseudomonadota</taxon>
        <taxon>Gammaproteobacteria</taxon>
        <taxon>Lysobacterales</taxon>
        <taxon>Rhodanobacteraceae</taxon>
        <taxon>Dyella</taxon>
    </lineage>
</organism>
<feature type="transmembrane region" description="Helical" evidence="13">
    <location>
        <begin position="148"/>
        <end position="171"/>
    </location>
</feature>
<evidence type="ECO:0000313" key="15">
    <source>
        <dbReference type="Proteomes" id="UP001430065"/>
    </source>
</evidence>
<proteinExistence type="inferred from homology"/>
<dbReference type="Proteomes" id="UP001430065">
    <property type="component" value="Unassembled WGS sequence"/>
</dbReference>
<comment type="catalytic activity">
    <reaction evidence="12">
        <text>K(+)(in) = K(+)(out)</text>
        <dbReference type="Rhea" id="RHEA:29463"/>
        <dbReference type="ChEBI" id="CHEBI:29103"/>
    </reaction>
</comment>
<dbReference type="PANTHER" id="PTHR31462">
    <property type="entry name" value="ENDOSOMAL/LYSOSOMAL POTASSIUM CHANNEL TMEM175"/>
    <property type="match status" value="1"/>
</dbReference>
<evidence type="ECO:0000256" key="1">
    <source>
        <dbReference type="ARBA" id="ARBA00004141"/>
    </source>
</evidence>
<keyword evidence="4" id="KW-0633">Potassium transport</keyword>
<evidence type="ECO:0000256" key="11">
    <source>
        <dbReference type="ARBA" id="ARBA00023303"/>
    </source>
</evidence>
<evidence type="ECO:0000313" key="14">
    <source>
        <dbReference type="EMBL" id="MBM7121506.1"/>
    </source>
</evidence>
<feature type="transmembrane region" description="Helical" evidence="13">
    <location>
        <begin position="106"/>
        <end position="127"/>
    </location>
</feature>
<gene>
    <name evidence="14" type="ORF">ISP20_10105</name>
</gene>